<gene>
    <name evidence="2" type="ORF">DV515_00016393</name>
</gene>
<protein>
    <recommendedName>
        <fullName evidence="4">Basic proline-rich protein-like</fullName>
    </recommendedName>
</protein>
<feature type="compositionally biased region" description="Pro residues" evidence="1">
    <location>
        <begin position="394"/>
        <end position="404"/>
    </location>
</feature>
<feature type="compositionally biased region" description="Basic and acidic residues" evidence="1">
    <location>
        <begin position="265"/>
        <end position="277"/>
    </location>
</feature>
<keyword evidence="3" id="KW-1185">Reference proteome</keyword>
<dbReference type="AlphaFoldDB" id="A0A3L8RSS6"/>
<sequence>MRAGCGAGRIGDLRLTPRKLGTKRIPQLVELGRPSGRMFPSPGCRRGFSREVRAAGALLVASQQLPGTTPGARCSVSIFGDAWEEHRGGLGRDSGSFGLSGQAPASPSLLGQGCSRVSRLSDVSTARPVVGWAAAVSSCWPRGRLERATLGRATLGRATSEWATSEWATSEWATLGRATQGWATSEWATLGRATLEWAILGRATQGWAILGRATLEWATQGWATQGWATLGWATSEWATLGAPAQEPPAQEEPAPRPFPGPGDVPWKEEEGDRRWAPHDCPPPPPWDGREAVPRPEDGFGEIWYQDVLPDPWPEFPEEEQPPPGPPGNPGTFGDHRPPWRHRPAGRRPSHLQQPVLVPRAWCPRPPRGHKARSKPSSPAHFKRSQPAARKELQPPEPPQPPAPLPDAGERPEQPQDVPAAAGNVLEPPSPARSPQESPGSPVGDSLVPGVLPALELPGSGASLAAVTSPSSLIQPFPSPPRCLFARHGTFPGCSLHGFLTLTVPSRDRHVSSRHCLSPGGAGSWADPCGQPGSGSLRCRSRSSPSRGDLRLC</sequence>
<evidence type="ECO:0000313" key="2">
    <source>
        <dbReference type="EMBL" id="RLV83707.1"/>
    </source>
</evidence>
<name>A0A3L8RSS6_CHLGU</name>
<dbReference type="OrthoDB" id="9398238at2759"/>
<evidence type="ECO:0000313" key="3">
    <source>
        <dbReference type="Proteomes" id="UP000276834"/>
    </source>
</evidence>
<evidence type="ECO:0000256" key="1">
    <source>
        <dbReference type="SAM" id="MobiDB-lite"/>
    </source>
</evidence>
<dbReference type="EMBL" id="QUSF01000300">
    <property type="protein sequence ID" value="RLV83707.1"/>
    <property type="molecule type" value="Genomic_DNA"/>
</dbReference>
<feature type="compositionally biased region" description="Basic and acidic residues" evidence="1">
    <location>
        <begin position="287"/>
        <end position="297"/>
    </location>
</feature>
<dbReference type="Proteomes" id="UP000276834">
    <property type="component" value="Unassembled WGS sequence"/>
</dbReference>
<organism evidence="2 3">
    <name type="scientific">Chloebia gouldiae</name>
    <name type="common">Gouldian finch</name>
    <name type="synonym">Erythrura gouldiae</name>
    <dbReference type="NCBI Taxonomy" id="44316"/>
    <lineage>
        <taxon>Eukaryota</taxon>
        <taxon>Metazoa</taxon>
        <taxon>Chordata</taxon>
        <taxon>Craniata</taxon>
        <taxon>Vertebrata</taxon>
        <taxon>Euteleostomi</taxon>
        <taxon>Archelosauria</taxon>
        <taxon>Archosauria</taxon>
        <taxon>Dinosauria</taxon>
        <taxon>Saurischia</taxon>
        <taxon>Theropoda</taxon>
        <taxon>Coelurosauria</taxon>
        <taxon>Aves</taxon>
        <taxon>Neognathae</taxon>
        <taxon>Neoaves</taxon>
        <taxon>Telluraves</taxon>
        <taxon>Australaves</taxon>
        <taxon>Passeriformes</taxon>
        <taxon>Passeroidea</taxon>
        <taxon>Passeridae</taxon>
        <taxon>Chloebia</taxon>
    </lineage>
</organism>
<evidence type="ECO:0008006" key="4">
    <source>
        <dbReference type="Google" id="ProtNLM"/>
    </source>
</evidence>
<accession>A0A3L8RSS6</accession>
<feature type="region of interest" description="Disordered" evidence="1">
    <location>
        <begin position="243"/>
        <end position="448"/>
    </location>
</feature>
<feature type="compositionally biased region" description="Basic residues" evidence="1">
    <location>
        <begin position="338"/>
        <end position="349"/>
    </location>
</feature>
<proteinExistence type="predicted"/>
<comment type="caution">
    <text evidence="2">The sequence shown here is derived from an EMBL/GenBank/DDBJ whole genome shotgun (WGS) entry which is preliminary data.</text>
</comment>
<feature type="compositionally biased region" description="Low complexity" evidence="1">
    <location>
        <begin position="243"/>
        <end position="252"/>
    </location>
</feature>
<feature type="region of interest" description="Disordered" evidence="1">
    <location>
        <begin position="533"/>
        <end position="552"/>
    </location>
</feature>
<feature type="compositionally biased region" description="Low complexity" evidence="1">
    <location>
        <begin position="533"/>
        <end position="546"/>
    </location>
</feature>
<reference evidence="2 3" key="1">
    <citation type="journal article" date="2018" name="Proc. R. Soc. B">
        <title>A non-coding region near Follistatin controls head colour polymorphism in the Gouldian finch.</title>
        <authorList>
            <person name="Toomey M.B."/>
            <person name="Marques C.I."/>
            <person name="Andrade P."/>
            <person name="Araujo P.M."/>
            <person name="Sabatino S."/>
            <person name="Gazda M.A."/>
            <person name="Afonso S."/>
            <person name="Lopes R.J."/>
            <person name="Corbo J.C."/>
            <person name="Carneiro M."/>
        </authorList>
    </citation>
    <scope>NUCLEOTIDE SEQUENCE [LARGE SCALE GENOMIC DNA]</scope>
    <source>
        <strain evidence="2">Red01</strain>
        <tissue evidence="2">Muscle</tissue>
    </source>
</reference>